<dbReference type="EMBL" id="AACS02000013">
    <property type="protein sequence ID" value="EAU83735.2"/>
    <property type="molecule type" value="Genomic_DNA"/>
</dbReference>
<comment type="caution">
    <text evidence="2">The sequence shown here is derived from an EMBL/GenBank/DDBJ whole genome shotgun (WGS) entry which is preliminary data.</text>
</comment>
<proteinExistence type="predicted"/>
<feature type="compositionally biased region" description="Low complexity" evidence="1">
    <location>
        <begin position="128"/>
        <end position="139"/>
    </location>
</feature>
<keyword evidence="3" id="KW-1185">Reference proteome</keyword>
<evidence type="ECO:0000256" key="1">
    <source>
        <dbReference type="SAM" id="MobiDB-lite"/>
    </source>
</evidence>
<protein>
    <submittedName>
        <fullName evidence="2">Uncharacterized protein</fullName>
    </submittedName>
</protein>
<dbReference type="Proteomes" id="UP000001861">
    <property type="component" value="Unassembled WGS sequence"/>
</dbReference>
<accession>A8P1R3</accession>
<feature type="compositionally biased region" description="Low complexity" evidence="1">
    <location>
        <begin position="82"/>
        <end position="97"/>
    </location>
</feature>
<dbReference type="RefSeq" id="XP_001838158.2">
    <property type="nucleotide sequence ID" value="XM_001838106.2"/>
</dbReference>
<feature type="region of interest" description="Disordered" evidence="1">
    <location>
        <begin position="1"/>
        <end position="20"/>
    </location>
</feature>
<sequence length="173" mass="18729">MHWHHGLGTSGRSVAASTASTSSQPLGANILRAYHQGAFDAHARVEVAYPEATNSVEIAMPVPWKPLRFNILDNMEYDTESETSTSSSSPESPTETTKASDTDPDPAKLVSLAIAPPTFKFTFNRRLSSCTTSHTNSTSKPIRKPEPVPKSSRSLPHSKAAGGRSRRSIRALR</sequence>
<feature type="region of interest" description="Disordered" evidence="1">
    <location>
        <begin position="126"/>
        <end position="173"/>
    </location>
</feature>
<dbReference type="VEuPathDB" id="FungiDB:CC1G_05639"/>
<dbReference type="AlphaFoldDB" id="A8P1R3"/>
<dbReference type="GeneID" id="6014727"/>
<organism evidence="2 3">
    <name type="scientific">Coprinopsis cinerea (strain Okayama-7 / 130 / ATCC MYA-4618 / FGSC 9003)</name>
    <name type="common">Inky cap fungus</name>
    <name type="synonym">Hormographiella aspergillata</name>
    <dbReference type="NCBI Taxonomy" id="240176"/>
    <lineage>
        <taxon>Eukaryota</taxon>
        <taxon>Fungi</taxon>
        <taxon>Dikarya</taxon>
        <taxon>Basidiomycota</taxon>
        <taxon>Agaricomycotina</taxon>
        <taxon>Agaricomycetes</taxon>
        <taxon>Agaricomycetidae</taxon>
        <taxon>Agaricales</taxon>
        <taxon>Agaricineae</taxon>
        <taxon>Psathyrellaceae</taxon>
        <taxon>Coprinopsis</taxon>
    </lineage>
</organism>
<dbReference type="KEGG" id="cci:CC1G_05639"/>
<feature type="compositionally biased region" description="Basic residues" evidence="1">
    <location>
        <begin position="164"/>
        <end position="173"/>
    </location>
</feature>
<gene>
    <name evidence="2" type="ORF">CC1G_05639</name>
</gene>
<name>A8P1R3_COPC7</name>
<reference evidence="2 3" key="1">
    <citation type="journal article" date="2010" name="Proc. Natl. Acad. Sci. U.S.A.">
        <title>Insights into evolution of multicellular fungi from the assembled chromosomes of the mushroom Coprinopsis cinerea (Coprinus cinereus).</title>
        <authorList>
            <person name="Stajich J.E."/>
            <person name="Wilke S.K."/>
            <person name="Ahren D."/>
            <person name="Au C.H."/>
            <person name="Birren B.W."/>
            <person name="Borodovsky M."/>
            <person name="Burns C."/>
            <person name="Canback B."/>
            <person name="Casselton L.A."/>
            <person name="Cheng C.K."/>
            <person name="Deng J."/>
            <person name="Dietrich F.S."/>
            <person name="Fargo D.C."/>
            <person name="Farman M.L."/>
            <person name="Gathman A.C."/>
            <person name="Goldberg J."/>
            <person name="Guigo R."/>
            <person name="Hoegger P.J."/>
            <person name="Hooker J.B."/>
            <person name="Huggins A."/>
            <person name="James T.Y."/>
            <person name="Kamada T."/>
            <person name="Kilaru S."/>
            <person name="Kodira C."/>
            <person name="Kues U."/>
            <person name="Kupfer D."/>
            <person name="Kwan H.S."/>
            <person name="Lomsadze A."/>
            <person name="Li W."/>
            <person name="Lilly W.W."/>
            <person name="Ma L.J."/>
            <person name="Mackey A.J."/>
            <person name="Manning G."/>
            <person name="Martin F."/>
            <person name="Muraguchi H."/>
            <person name="Natvig D.O."/>
            <person name="Palmerini H."/>
            <person name="Ramesh M.A."/>
            <person name="Rehmeyer C.J."/>
            <person name="Roe B.A."/>
            <person name="Shenoy N."/>
            <person name="Stanke M."/>
            <person name="Ter-Hovhannisyan V."/>
            <person name="Tunlid A."/>
            <person name="Velagapudi R."/>
            <person name="Vision T.J."/>
            <person name="Zeng Q."/>
            <person name="Zolan M.E."/>
            <person name="Pukkila P.J."/>
        </authorList>
    </citation>
    <scope>NUCLEOTIDE SEQUENCE [LARGE SCALE GENOMIC DNA]</scope>
    <source>
        <strain evidence="3">Okayama-7 / 130 / ATCC MYA-4618 / FGSC 9003</strain>
    </source>
</reference>
<dbReference type="InParanoid" id="A8P1R3"/>
<dbReference type="HOGENOM" id="CLU_1547481_0_0_1"/>
<evidence type="ECO:0000313" key="2">
    <source>
        <dbReference type="EMBL" id="EAU83735.2"/>
    </source>
</evidence>
<feature type="compositionally biased region" description="Low complexity" evidence="1">
    <location>
        <begin position="10"/>
        <end position="20"/>
    </location>
</feature>
<feature type="region of interest" description="Disordered" evidence="1">
    <location>
        <begin position="75"/>
        <end position="108"/>
    </location>
</feature>
<evidence type="ECO:0000313" key="3">
    <source>
        <dbReference type="Proteomes" id="UP000001861"/>
    </source>
</evidence>